<feature type="signal peptide" evidence="2">
    <location>
        <begin position="1"/>
        <end position="16"/>
    </location>
</feature>
<dbReference type="Proteomes" id="UP000660262">
    <property type="component" value="Unassembled WGS sequence"/>
</dbReference>
<proteinExistence type="predicted"/>
<keyword evidence="4" id="KW-1185">Reference proteome</keyword>
<evidence type="ECO:0000313" key="4">
    <source>
        <dbReference type="Proteomes" id="UP000660262"/>
    </source>
</evidence>
<evidence type="ECO:0000256" key="2">
    <source>
        <dbReference type="SAM" id="SignalP"/>
    </source>
</evidence>
<feature type="region of interest" description="Disordered" evidence="1">
    <location>
        <begin position="66"/>
        <end position="120"/>
    </location>
</feature>
<accession>A0A830H4F4</accession>
<feature type="compositionally biased region" description="Low complexity" evidence="1">
    <location>
        <begin position="108"/>
        <end position="120"/>
    </location>
</feature>
<keyword evidence="2" id="KW-0732">Signal</keyword>
<evidence type="ECO:0000256" key="1">
    <source>
        <dbReference type="SAM" id="MobiDB-lite"/>
    </source>
</evidence>
<feature type="compositionally biased region" description="Polar residues" evidence="1">
    <location>
        <begin position="75"/>
        <end position="89"/>
    </location>
</feature>
<feature type="compositionally biased region" description="Basic and acidic residues" evidence="1">
    <location>
        <begin position="90"/>
        <end position="107"/>
    </location>
</feature>
<comment type="caution">
    <text evidence="3">The sequence shown here is derived from an EMBL/GenBank/DDBJ whole genome shotgun (WGS) entry which is preliminary data.</text>
</comment>
<feature type="chain" id="PRO_5032891091" evidence="2">
    <location>
        <begin position="17"/>
        <end position="159"/>
    </location>
</feature>
<dbReference type="EMBL" id="BNJQ01000002">
    <property type="protein sequence ID" value="GHP01915.1"/>
    <property type="molecule type" value="Genomic_DNA"/>
</dbReference>
<protein>
    <submittedName>
        <fullName evidence="3">Uncharacterized protein</fullName>
    </submittedName>
</protein>
<sequence>MLARLWAIVLPPSLLAIDTACDARGVPKRLAGGMSHVRLHAYALKRAALVYLATTSLYPYLVKPSTARSAGPEQNDANSSDSPTTQGRQHGSDADAELRKASVEAARDTAAATAATANAAMQRGIKPAVAELYKAGLQPYRDAVREFAEGFRQGASSSS</sequence>
<evidence type="ECO:0000313" key="3">
    <source>
        <dbReference type="EMBL" id="GHP01915.1"/>
    </source>
</evidence>
<reference evidence="3" key="1">
    <citation type="submission" date="2020-10" db="EMBL/GenBank/DDBJ databases">
        <title>Unveiling of a novel bifunctional photoreceptor, Dualchrome1, isolated from a cosmopolitan green alga.</title>
        <authorList>
            <person name="Suzuki S."/>
            <person name="Kawachi M."/>
        </authorList>
    </citation>
    <scope>NUCLEOTIDE SEQUENCE</scope>
    <source>
        <strain evidence="3">NIES 2893</strain>
    </source>
</reference>
<gene>
    <name evidence="3" type="ORF">PPROV_000067200</name>
</gene>
<organism evidence="3 4">
    <name type="scientific">Pycnococcus provasolii</name>
    <dbReference type="NCBI Taxonomy" id="41880"/>
    <lineage>
        <taxon>Eukaryota</taxon>
        <taxon>Viridiplantae</taxon>
        <taxon>Chlorophyta</taxon>
        <taxon>Pseudoscourfieldiophyceae</taxon>
        <taxon>Pseudoscourfieldiales</taxon>
        <taxon>Pycnococcaceae</taxon>
        <taxon>Pycnococcus</taxon>
    </lineage>
</organism>
<dbReference type="AlphaFoldDB" id="A0A830H4F4"/>
<name>A0A830H4F4_9CHLO</name>